<dbReference type="PROSITE" id="PS00484">
    <property type="entry name" value="THYROGLOBULIN_1_1"/>
    <property type="match status" value="5"/>
</dbReference>
<protein>
    <recommendedName>
        <fullName evidence="10">Thyroglobulin type-1 domain-containing protein</fullName>
    </recommendedName>
</protein>
<dbReference type="PROSITE" id="PS51162">
    <property type="entry name" value="THYROGLOBULIN_1_2"/>
    <property type="match status" value="7"/>
</dbReference>
<comment type="caution">
    <text evidence="5">Lacks conserved residue(s) required for the propagation of feature annotation.</text>
</comment>
<keyword evidence="4 5" id="KW-1015">Disulfide bond</keyword>
<feature type="domain" description="Transferrin-like" evidence="7">
    <location>
        <begin position="20"/>
        <end position="93"/>
    </location>
</feature>
<dbReference type="Gene3D" id="4.10.800.10">
    <property type="entry name" value="Thyroglobulin type-1"/>
    <property type="match status" value="6"/>
</dbReference>
<feature type="domain" description="Thyroglobulin type-1" evidence="6">
    <location>
        <begin position="304"/>
        <end position="369"/>
    </location>
</feature>
<dbReference type="GO" id="GO:0005615">
    <property type="term" value="C:extracellular space"/>
    <property type="evidence" value="ECO:0007669"/>
    <property type="project" value="TreeGrafter"/>
</dbReference>
<feature type="disulfide bond" evidence="5">
    <location>
        <begin position="552"/>
        <end position="559"/>
    </location>
</feature>
<dbReference type="InterPro" id="IPR036857">
    <property type="entry name" value="Thyroglobulin_1_sf"/>
</dbReference>
<dbReference type="Gene3D" id="3.40.190.10">
    <property type="entry name" value="Periplasmic binding protein-like II"/>
    <property type="match status" value="1"/>
</dbReference>
<feature type="disulfide bond" evidence="5">
    <location>
        <begin position="126"/>
        <end position="133"/>
    </location>
</feature>
<feature type="domain" description="Thyroglobulin type-1" evidence="6">
    <location>
        <begin position="55"/>
        <end position="157"/>
    </location>
</feature>
<feature type="disulfide bond" evidence="5">
    <location>
        <begin position="410"/>
        <end position="417"/>
    </location>
</feature>
<keyword evidence="9" id="KW-1185">Reference proteome</keyword>
<feature type="non-terminal residue" evidence="8">
    <location>
        <position position="1"/>
    </location>
</feature>
<dbReference type="OrthoDB" id="406800at2759"/>
<sequence>PRIETLTRSLSFAAPSARQVRWCVISDLEQKKCNDLVGSCNVPKITLVCVLRSSTEDCMTAIKDGQADAMFLDSGNVNKASMDPYNLKSIIAETFSSHKALGGDEKVIGGFVPQCDEKGNYQPQQCHGSTGYCWCVNAIGEEIAGTKTPPGQTPATCEKQDLTTCLKQRQEALAKKIIGHYIPQCDEKGNYQAQQCHGSTGHCWCVSAMGAEIAGTKTPPGQTRATCERHDLTQCLKERQVALGGDKKVIGGFVPQCDGKGSYQPQQCHGSTGYCWCVNAIGEEIAGTKTPPGQTPATCKKQDLTTCLKQRQEALAKKIVGHYIPQCDEKGNYQAQQCHGSTGHCWCVSAMGAEIAGTKTPPGQTRATCERHDLTQCLKERQVALGGDKKVIGGFVPQCDEKGSYQPQQCHGSTGYCWCVNAIGEEIAGTKTPPGQTPATCKKQDLTTCLKQRQEALAKKIIGHYIPQCDEKGNYQAQQCHGSTGHCWCVSAMGAEIAGTKTPPGQTRATCERHDLPKCLKERQVALGGDKKVIGGFVPQCDEKGSYQPQQCHGSTGYCWCVNAIGEEIAGTKTPPGQTPATCEKQGKTQFYNFSAYLCDKNNLYNLIY</sequence>
<dbReference type="InterPro" id="IPR001156">
    <property type="entry name" value="Transferrin-like_dom"/>
</dbReference>
<dbReference type="SMART" id="SM00094">
    <property type="entry name" value="TR_FER"/>
    <property type="match status" value="1"/>
</dbReference>
<dbReference type="SUPFAM" id="SSF53850">
    <property type="entry name" value="Periplasmic binding protein-like II"/>
    <property type="match status" value="1"/>
</dbReference>
<keyword evidence="2" id="KW-0964">Secreted</keyword>
<feature type="disulfide bond" evidence="5">
    <location>
        <begin position="268"/>
        <end position="275"/>
    </location>
</feature>
<feature type="domain" description="Thyroglobulin type-1" evidence="6">
    <location>
        <begin position="162"/>
        <end position="227"/>
    </location>
</feature>
<evidence type="ECO:0000313" key="8">
    <source>
        <dbReference type="EMBL" id="PIO33064.1"/>
    </source>
</evidence>
<dbReference type="CDD" id="cd00191">
    <property type="entry name" value="TY"/>
    <property type="match status" value="7"/>
</dbReference>
<dbReference type="AlphaFoldDB" id="A0A2G9RZ21"/>
<dbReference type="EMBL" id="KV927138">
    <property type="protein sequence ID" value="PIO33064.1"/>
    <property type="molecule type" value="Genomic_DNA"/>
</dbReference>
<evidence type="ECO:0000256" key="5">
    <source>
        <dbReference type="PROSITE-ProRule" id="PRU00500"/>
    </source>
</evidence>
<dbReference type="PROSITE" id="PS51408">
    <property type="entry name" value="TRANSFERRIN_LIKE_4"/>
    <property type="match status" value="1"/>
</dbReference>
<dbReference type="PANTHER" id="PTHR12352:SF3">
    <property type="entry name" value="NIDOGEN-2"/>
    <property type="match status" value="1"/>
</dbReference>
<feature type="disulfide bond" evidence="5">
    <location>
        <begin position="338"/>
        <end position="345"/>
    </location>
</feature>
<proteinExistence type="predicted"/>
<feature type="domain" description="Thyroglobulin type-1" evidence="6">
    <location>
        <begin position="232"/>
        <end position="299"/>
    </location>
</feature>
<evidence type="ECO:0000259" key="6">
    <source>
        <dbReference type="PROSITE" id="PS51162"/>
    </source>
</evidence>
<organism evidence="8 9">
    <name type="scientific">Aquarana catesbeiana</name>
    <name type="common">American bullfrog</name>
    <name type="synonym">Rana catesbeiana</name>
    <dbReference type="NCBI Taxonomy" id="8400"/>
    <lineage>
        <taxon>Eukaryota</taxon>
        <taxon>Metazoa</taxon>
        <taxon>Chordata</taxon>
        <taxon>Craniata</taxon>
        <taxon>Vertebrata</taxon>
        <taxon>Euteleostomi</taxon>
        <taxon>Amphibia</taxon>
        <taxon>Batrachia</taxon>
        <taxon>Anura</taxon>
        <taxon>Neobatrachia</taxon>
        <taxon>Ranoidea</taxon>
        <taxon>Ranidae</taxon>
        <taxon>Aquarana</taxon>
    </lineage>
</organism>
<evidence type="ECO:0000259" key="7">
    <source>
        <dbReference type="PROSITE" id="PS51408"/>
    </source>
</evidence>
<gene>
    <name evidence="8" type="ORF">AB205_0108910</name>
</gene>
<feature type="domain" description="Thyroglobulin type-1" evidence="6">
    <location>
        <begin position="516"/>
        <end position="583"/>
    </location>
</feature>
<evidence type="ECO:0000256" key="1">
    <source>
        <dbReference type="ARBA" id="ARBA00004613"/>
    </source>
</evidence>
<dbReference type="InterPro" id="IPR051950">
    <property type="entry name" value="Dev_reg/Prot_inhib"/>
</dbReference>
<dbReference type="PANTHER" id="PTHR12352">
    <property type="entry name" value="SECRETED MODULAR CALCIUM-BINDING PROTEIN"/>
    <property type="match status" value="1"/>
</dbReference>
<dbReference type="PRINTS" id="PR00422">
    <property type="entry name" value="TRANSFERRIN"/>
</dbReference>
<feature type="domain" description="Thyroglobulin type-1" evidence="6">
    <location>
        <begin position="374"/>
        <end position="441"/>
    </location>
</feature>
<accession>A0A2G9RZ21</accession>
<feature type="disulfide bond" evidence="5">
    <location>
        <begin position="480"/>
        <end position="487"/>
    </location>
</feature>
<evidence type="ECO:0000256" key="3">
    <source>
        <dbReference type="ARBA" id="ARBA00022737"/>
    </source>
</evidence>
<dbReference type="SUPFAM" id="SSF57610">
    <property type="entry name" value="Thyroglobulin type-1 domain"/>
    <property type="match status" value="7"/>
</dbReference>
<dbReference type="InterPro" id="IPR000716">
    <property type="entry name" value="Thyroglobulin_1"/>
</dbReference>
<evidence type="ECO:0000256" key="2">
    <source>
        <dbReference type="ARBA" id="ARBA00022525"/>
    </source>
</evidence>
<dbReference type="Proteomes" id="UP000228934">
    <property type="component" value="Unassembled WGS sequence"/>
</dbReference>
<feature type="disulfide bond" evidence="5">
    <location>
        <begin position="196"/>
        <end position="203"/>
    </location>
</feature>
<evidence type="ECO:0008006" key="10">
    <source>
        <dbReference type="Google" id="ProtNLM"/>
    </source>
</evidence>
<feature type="domain" description="Thyroglobulin type-1" evidence="6">
    <location>
        <begin position="446"/>
        <end position="511"/>
    </location>
</feature>
<reference evidence="9" key="1">
    <citation type="journal article" date="2017" name="Nat. Commun.">
        <title>The North American bullfrog draft genome provides insight into hormonal regulation of long noncoding RNA.</title>
        <authorList>
            <person name="Hammond S.A."/>
            <person name="Warren R.L."/>
            <person name="Vandervalk B.P."/>
            <person name="Kucuk E."/>
            <person name="Khan H."/>
            <person name="Gibb E.A."/>
            <person name="Pandoh P."/>
            <person name="Kirk H."/>
            <person name="Zhao Y."/>
            <person name="Jones M."/>
            <person name="Mungall A.J."/>
            <person name="Coope R."/>
            <person name="Pleasance S."/>
            <person name="Moore R.A."/>
            <person name="Holt R.A."/>
            <person name="Round J.M."/>
            <person name="Ohora S."/>
            <person name="Walle B.V."/>
            <person name="Veldhoen N."/>
            <person name="Helbing C.C."/>
            <person name="Birol I."/>
        </authorList>
    </citation>
    <scope>NUCLEOTIDE SEQUENCE [LARGE SCALE GENOMIC DNA]</scope>
</reference>
<dbReference type="Pfam" id="PF00086">
    <property type="entry name" value="Thyroglobulin_1"/>
    <property type="match status" value="7"/>
</dbReference>
<name>A0A2G9RZ21_AQUCT</name>
<keyword evidence="3" id="KW-0677">Repeat</keyword>
<dbReference type="SMART" id="SM00211">
    <property type="entry name" value="TY"/>
    <property type="match status" value="7"/>
</dbReference>
<evidence type="ECO:0000313" key="9">
    <source>
        <dbReference type="Proteomes" id="UP000228934"/>
    </source>
</evidence>
<comment type="subcellular location">
    <subcellularLocation>
        <location evidence="1">Secreted</location>
    </subcellularLocation>
</comment>
<evidence type="ECO:0000256" key="4">
    <source>
        <dbReference type="ARBA" id="ARBA00023157"/>
    </source>
</evidence>